<dbReference type="RefSeq" id="WP_157192718.1">
    <property type="nucleotide sequence ID" value="NZ_CP046621.1"/>
</dbReference>
<gene>
    <name evidence="2" type="ORF">GPJ81_13965</name>
</gene>
<proteinExistence type="predicted"/>
<keyword evidence="1" id="KW-0472">Membrane</keyword>
<evidence type="ECO:0000313" key="3">
    <source>
        <dbReference type="Proteomes" id="UP000426235"/>
    </source>
</evidence>
<keyword evidence="3" id="KW-1185">Reference proteome</keyword>
<dbReference type="AlphaFoldDB" id="A0A6I6H0J4"/>
<feature type="transmembrane region" description="Helical" evidence="1">
    <location>
        <begin position="24"/>
        <end position="55"/>
    </location>
</feature>
<reference evidence="2" key="1">
    <citation type="submission" date="2019-12" db="EMBL/GenBank/DDBJ databases">
        <title>Hybrid Genome Assemblies of two High G+C Isolates from Undergraduate Microbiology Courses.</title>
        <authorList>
            <person name="Ne Ville C.J."/>
            <person name="Enright D."/>
            <person name="Hernandez I."/>
            <person name="Dodsworth J."/>
            <person name="Orwin P.M."/>
        </authorList>
    </citation>
    <scope>NUCLEOTIDE SEQUENCE [LARGE SCALE GENOMIC DNA]</scope>
    <source>
        <strain evidence="2">Neo</strain>
    </source>
</reference>
<keyword evidence="1" id="KW-0812">Transmembrane</keyword>
<evidence type="ECO:0000313" key="2">
    <source>
        <dbReference type="EMBL" id="QGW77746.1"/>
    </source>
</evidence>
<dbReference type="Proteomes" id="UP000426235">
    <property type="component" value="Chromosome"/>
</dbReference>
<organism evidence="2 3">
    <name type="scientific">Pseudomonas alkylphenolica</name>
    <dbReference type="NCBI Taxonomy" id="237609"/>
    <lineage>
        <taxon>Bacteria</taxon>
        <taxon>Pseudomonadati</taxon>
        <taxon>Pseudomonadota</taxon>
        <taxon>Gammaproteobacteria</taxon>
        <taxon>Pseudomonadales</taxon>
        <taxon>Pseudomonadaceae</taxon>
        <taxon>Pseudomonas</taxon>
    </lineage>
</organism>
<sequence>MEKSTELRKVKRVWWRELLHRSDWLIFGTIGVVLLAFIPVVGWLMAVGLAGVVLWKTFGLRDTLVEGNCPACTKALRIDPKQDVIACPVCGSCMAVGDERLTLVDLRQ</sequence>
<dbReference type="EMBL" id="CP046621">
    <property type="protein sequence ID" value="QGW77746.1"/>
    <property type="molecule type" value="Genomic_DNA"/>
</dbReference>
<evidence type="ECO:0000256" key="1">
    <source>
        <dbReference type="SAM" id="Phobius"/>
    </source>
</evidence>
<name>A0A6I6H0J4_9PSED</name>
<keyword evidence="1" id="KW-1133">Transmembrane helix</keyword>
<accession>A0A6I6H0J4</accession>
<protein>
    <submittedName>
        <fullName evidence="2">Uncharacterized protein</fullName>
    </submittedName>
</protein>